<dbReference type="RefSeq" id="WP_103202884.1">
    <property type="nucleotide sequence ID" value="NZ_CVTD020000016.1"/>
</dbReference>
<evidence type="ECO:0000256" key="2">
    <source>
        <dbReference type="ARBA" id="ARBA00022801"/>
    </source>
</evidence>
<proteinExistence type="inferred from homology"/>
<dbReference type="OrthoDB" id="2339329at2"/>
<evidence type="ECO:0000313" key="6">
    <source>
        <dbReference type="Proteomes" id="UP000236497"/>
    </source>
</evidence>
<organism evidence="5 6">
    <name type="scientific">Herbinix hemicellulosilytica</name>
    <dbReference type="NCBI Taxonomy" id="1564487"/>
    <lineage>
        <taxon>Bacteria</taxon>
        <taxon>Bacillati</taxon>
        <taxon>Bacillota</taxon>
        <taxon>Clostridia</taxon>
        <taxon>Lachnospirales</taxon>
        <taxon>Lachnospiraceae</taxon>
        <taxon>Herbinix</taxon>
    </lineage>
</organism>
<keyword evidence="3" id="KW-0326">Glycosidase</keyword>
<dbReference type="SUPFAM" id="SSF51445">
    <property type="entry name" value="(Trans)glycosidases"/>
    <property type="match status" value="1"/>
</dbReference>
<dbReference type="Proteomes" id="UP000236497">
    <property type="component" value="Unassembled WGS sequence"/>
</dbReference>
<dbReference type="PANTHER" id="PTHR10353">
    <property type="entry name" value="GLYCOSYL HYDROLASE"/>
    <property type="match status" value="1"/>
</dbReference>
<sequence length="427" mass="49978">MSFKFKDGLSLGVATAATQIEGGECGSNWNDWYHKGRIKDNSNPARATDHYNLWKQDTDLMAEMKIMYYRMGIEWARICPEEGKVNEEALNHYRDELKYLKEKGISVLLTIHHFSNPMWFENKGGFTKKENLKYFLDFVKLTVESFGDLVSEYITINEPNVYATISYFYGDWPPGEKSMSQAINVMSNMAVCHIKAYELIHKIRKEMGFDDTKVGFAHHVRVFDPKNPNNPWHLLCAKLMDRFFQGALTYAMLTGNFKWPLKKDKDITQGEYIDFIGVNYYTRTTVSGFGDGTKQDAPKNDLGWEIYPEGLIRCCKELYGILKRPIYITENGTCDNNDAFRCKFIYDHLKVITESDLPITRYYHWCFCDNFEWIEGESARFGLVYVDYNTQERTIKNSGKFYTRMIEENGVTDELYRQYVEPAKYHY</sequence>
<name>A0A0H5SIY7_HERHM</name>
<dbReference type="PRINTS" id="PR00131">
    <property type="entry name" value="GLHYDRLASE1"/>
</dbReference>
<dbReference type="PANTHER" id="PTHR10353:SF209">
    <property type="entry name" value="GALACTOLIPID GALACTOSYLTRANSFERASE SFR2, CHLOROPLASTIC"/>
    <property type="match status" value="1"/>
</dbReference>
<evidence type="ECO:0000256" key="4">
    <source>
        <dbReference type="RuleBase" id="RU003690"/>
    </source>
</evidence>
<dbReference type="Gene3D" id="3.20.20.80">
    <property type="entry name" value="Glycosidases"/>
    <property type="match status" value="1"/>
</dbReference>
<evidence type="ECO:0000256" key="1">
    <source>
        <dbReference type="ARBA" id="ARBA00010838"/>
    </source>
</evidence>
<dbReference type="AlphaFoldDB" id="A0A0H5SIY7"/>
<reference evidence="5 6" key="1">
    <citation type="submission" date="2015-06" db="EMBL/GenBank/DDBJ databases">
        <authorList>
            <person name="Wibberg Daniel"/>
        </authorList>
    </citation>
    <scope>NUCLEOTIDE SEQUENCE [LARGE SCALE GENOMIC DNA]</scope>
    <source>
        <strain evidence="5 6">T3/55T</strain>
    </source>
</reference>
<evidence type="ECO:0000256" key="3">
    <source>
        <dbReference type="ARBA" id="ARBA00023295"/>
    </source>
</evidence>
<evidence type="ECO:0008006" key="7">
    <source>
        <dbReference type="Google" id="ProtNLM"/>
    </source>
</evidence>
<keyword evidence="2" id="KW-0378">Hydrolase</keyword>
<dbReference type="InterPro" id="IPR017853">
    <property type="entry name" value="GH"/>
</dbReference>
<comment type="similarity">
    <text evidence="1 4">Belongs to the glycosyl hydrolase 1 family.</text>
</comment>
<protein>
    <recommendedName>
        <fullName evidence="7">Beta-glucosidase</fullName>
    </recommendedName>
</protein>
<dbReference type="EMBL" id="CVTD020000016">
    <property type="protein sequence ID" value="CRZ34781.1"/>
    <property type="molecule type" value="Genomic_DNA"/>
</dbReference>
<keyword evidence="6" id="KW-1185">Reference proteome</keyword>
<dbReference type="InterPro" id="IPR001360">
    <property type="entry name" value="Glyco_hydro_1"/>
</dbReference>
<dbReference type="GO" id="GO:0008422">
    <property type="term" value="F:beta-glucosidase activity"/>
    <property type="evidence" value="ECO:0007669"/>
    <property type="project" value="TreeGrafter"/>
</dbReference>
<gene>
    <name evidence="5" type="ORF">HHT355_1580</name>
</gene>
<dbReference type="GO" id="GO:0005975">
    <property type="term" value="P:carbohydrate metabolic process"/>
    <property type="evidence" value="ECO:0007669"/>
    <property type="project" value="InterPro"/>
</dbReference>
<accession>A0A0H5SIY7</accession>
<dbReference type="Pfam" id="PF00232">
    <property type="entry name" value="Glyco_hydro_1"/>
    <property type="match status" value="1"/>
</dbReference>
<evidence type="ECO:0000313" key="5">
    <source>
        <dbReference type="EMBL" id="CRZ34781.1"/>
    </source>
</evidence>